<dbReference type="GO" id="GO:0004767">
    <property type="term" value="F:sphingomyelin phosphodiesterase activity"/>
    <property type="evidence" value="ECO:0007669"/>
    <property type="project" value="InterPro"/>
</dbReference>
<keyword evidence="3" id="KW-0255">Endonuclease</keyword>
<sequence length="522" mass="57621">MMKFKKKALAGLIVGSLGFSANAQAAWYDDAWDWIKDNIAEPVVDAGKVTLDWLDAKVIEPIAGLASDVDGYISILEATMSDHGYIDAYGLDYSPATNYAESSGSLDVITFNIKGFPEALSGISNSQARELSTIIESWGADIVGIQENWVRTDALTDNLTTATYPYRSDYWAGTPTTFGDGLLTLSPYPFSQNKVQYHEWNKCHGTLLEYLTGDVNSPDCATEKGFTITEVEIAKDFIVHFYNLHGNTGGNEANNKSDLDQVAEMIHTYSAGSPVIIVGDFNIYFARRDKNPHQYQQMIDFKIKTGITFTCEQPQADGTIKGCGRIDYIGYRGNPKYRFSHIPLEDNRLDHNNISDHPPRLGKLEWVNTYADQAVVDYPKISQNIALVSDSGKYLVAEGNGGGTVNADRNSQGSWESFKLNLEQAKYFAGCIQSGDLVSISTNAGYYFSAQSNGDLDADRTDLGSWEQFTLINHDDNSGCLENNDKVSFRSAHGKYLVGENDGDAHANRSDIGPWEIFTVKL</sequence>
<evidence type="ECO:0000256" key="1">
    <source>
        <dbReference type="SAM" id="SignalP"/>
    </source>
</evidence>
<dbReference type="InterPro" id="IPR005135">
    <property type="entry name" value="Endo/exonuclease/phosphatase"/>
</dbReference>
<feature type="signal peptide" evidence="1">
    <location>
        <begin position="1"/>
        <end position="25"/>
    </location>
</feature>
<dbReference type="GO" id="GO:0004519">
    <property type="term" value="F:endonuclease activity"/>
    <property type="evidence" value="ECO:0007669"/>
    <property type="project" value="UniProtKB-KW"/>
</dbReference>
<proteinExistence type="predicted"/>
<gene>
    <name evidence="3" type="ORF">SG35_023220</name>
</gene>
<organism evidence="3 4">
    <name type="scientific">Thalassomonas actiniarum</name>
    <dbReference type="NCBI Taxonomy" id="485447"/>
    <lineage>
        <taxon>Bacteria</taxon>
        <taxon>Pseudomonadati</taxon>
        <taxon>Pseudomonadota</taxon>
        <taxon>Gammaproteobacteria</taxon>
        <taxon>Alteromonadales</taxon>
        <taxon>Colwelliaceae</taxon>
        <taxon>Thalassomonas</taxon>
    </lineage>
</organism>
<keyword evidence="3" id="KW-0540">Nuclease</keyword>
<evidence type="ECO:0000259" key="2">
    <source>
        <dbReference type="Pfam" id="PF03372"/>
    </source>
</evidence>
<dbReference type="Proteomes" id="UP000032568">
    <property type="component" value="Chromosome"/>
</dbReference>
<protein>
    <submittedName>
        <fullName evidence="3">Endonuclease/exonuclease/phosphatase family protein</fullName>
    </submittedName>
</protein>
<dbReference type="InterPro" id="IPR036691">
    <property type="entry name" value="Endo/exonu/phosph_ase_sf"/>
</dbReference>
<reference evidence="3 4" key="2">
    <citation type="journal article" date="2022" name="Mar. Drugs">
        <title>Bioassay-Guided Fractionation Leads to the Detection of Cholic Acid Generated by the Rare Thalassomonas sp.</title>
        <authorList>
            <person name="Pheiffer F."/>
            <person name="Schneider Y.K."/>
            <person name="Hansen E.H."/>
            <person name="Andersen J.H."/>
            <person name="Isaksson J."/>
            <person name="Busche T."/>
            <person name="R C."/>
            <person name="Kalinowski J."/>
            <person name="Zyl L.V."/>
            <person name="Trindade M."/>
        </authorList>
    </citation>
    <scope>NUCLEOTIDE SEQUENCE [LARGE SCALE GENOMIC DNA]</scope>
    <source>
        <strain evidence="3 4">A5K-106</strain>
    </source>
</reference>
<dbReference type="SUPFAM" id="SSF56219">
    <property type="entry name" value="DNase I-like"/>
    <property type="match status" value="1"/>
</dbReference>
<reference evidence="3 4" key="1">
    <citation type="journal article" date="2015" name="Genome Announc.">
        <title>Draft Genome Sequences of Marine Isolates of Thalassomonas viridans and Thalassomonas actiniarum.</title>
        <authorList>
            <person name="Olonade I."/>
            <person name="van Zyl L.J."/>
            <person name="Trindade M."/>
        </authorList>
    </citation>
    <scope>NUCLEOTIDE SEQUENCE [LARGE SCALE GENOMIC DNA]</scope>
    <source>
        <strain evidence="3 4">A5K-106</strain>
    </source>
</reference>
<dbReference type="Gene3D" id="2.80.10.50">
    <property type="match status" value="2"/>
</dbReference>
<dbReference type="PANTHER" id="PTHR16320:SF1">
    <property type="entry name" value="SPHINGOMYELINASE DDB_G0288017"/>
    <property type="match status" value="1"/>
</dbReference>
<keyword evidence="4" id="KW-1185">Reference proteome</keyword>
<dbReference type="InterPro" id="IPR038772">
    <property type="entry name" value="Sph/SMPD2-like"/>
</dbReference>
<accession>A0AAE9YPL0</accession>
<dbReference type="KEGG" id="tact:SG35_023220"/>
<evidence type="ECO:0000313" key="3">
    <source>
        <dbReference type="EMBL" id="WDD98158.1"/>
    </source>
</evidence>
<dbReference type="AlphaFoldDB" id="A0AAE9YPL0"/>
<dbReference type="CDD" id="cd00257">
    <property type="entry name" value="beta-trefoil_FSCN-like"/>
    <property type="match status" value="1"/>
</dbReference>
<dbReference type="Pfam" id="PF03372">
    <property type="entry name" value="Exo_endo_phos"/>
    <property type="match status" value="1"/>
</dbReference>
<feature type="chain" id="PRO_5041951738" evidence="1">
    <location>
        <begin position="26"/>
        <end position="522"/>
    </location>
</feature>
<dbReference type="EMBL" id="CP059735">
    <property type="protein sequence ID" value="WDD98158.1"/>
    <property type="molecule type" value="Genomic_DNA"/>
</dbReference>
<keyword evidence="1" id="KW-0732">Signal</keyword>
<feature type="domain" description="Endonuclease/exonuclease/phosphatase" evidence="2">
    <location>
        <begin position="109"/>
        <end position="357"/>
    </location>
</feature>
<keyword evidence="3" id="KW-0378">Hydrolase</keyword>
<name>A0AAE9YPL0_9GAMM</name>
<dbReference type="SUPFAM" id="SSF50405">
    <property type="entry name" value="Actin-crosslinking proteins"/>
    <property type="match status" value="1"/>
</dbReference>
<dbReference type="RefSeq" id="WP_084692424.1">
    <property type="nucleotide sequence ID" value="NZ_CP059735.1"/>
</dbReference>
<evidence type="ECO:0000313" key="4">
    <source>
        <dbReference type="Proteomes" id="UP000032568"/>
    </source>
</evidence>
<dbReference type="GO" id="GO:0005737">
    <property type="term" value="C:cytoplasm"/>
    <property type="evidence" value="ECO:0007669"/>
    <property type="project" value="TreeGrafter"/>
</dbReference>
<dbReference type="Gene3D" id="3.60.10.10">
    <property type="entry name" value="Endonuclease/exonuclease/phosphatase"/>
    <property type="match status" value="1"/>
</dbReference>
<dbReference type="InterPro" id="IPR008999">
    <property type="entry name" value="Actin-crosslinking"/>
</dbReference>
<dbReference type="PANTHER" id="PTHR16320">
    <property type="entry name" value="SPHINGOMYELINASE FAMILY MEMBER"/>
    <property type="match status" value="1"/>
</dbReference>